<feature type="active site" description="Nucleophile" evidence="9">
    <location>
        <position position="360"/>
    </location>
</feature>
<dbReference type="EMBL" id="JAAAML010000001">
    <property type="protein sequence ID" value="MCO6406693.1"/>
    <property type="molecule type" value="Genomic_DNA"/>
</dbReference>
<dbReference type="PANTHER" id="PTHR10353:SF36">
    <property type="entry name" value="LP05116P"/>
    <property type="match status" value="1"/>
</dbReference>
<evidence type="ECO:0000256" key="6">
    <source>
        <dbReference type="ARBA" id="ARBA00023277"/>
    </source>
</evidence>
<evidence type="ECO:0000256" key="5">
    <source>
        <dbReference type="ARBA" id="ARBA00023001"/>
    </source>
</evidence>
<accession>A0ABT1CKN7</accession>
<evidence type="ECO:0000256" key="7">
    <source>
        <dbReference type="ARBA" id="ARBA00023295"/>
    </source>
</evidence>
<comment type="similarity">
    <text evidence="2 10">Belongs to the glycosyl hydrolase 1 family.</text>
</comment>
<comment type="caution">
    <text evidence="11">The sequence shown here is derived from an EMBL/GenBank/DDBJ whole genome shotgun (WGS) entry which is preliminary data.</text>
</comment>
<name>A0ABT1CKN7_9HYPH</name>
<keyword evidence="5" id="KW-0136">Cellulose degradation</keyword>
<dbReference type="Gene3D" id="3.20.20.80">
    <property type="entry name" value="Glycosidases"/>
    <property type="match status" value="1"/>
</dbReference>
<dbReference type="RefSeq" id="WP_252914258.1">
    <property type="nucleotide sequence ID" value="NZ_JAAAML010000001.1"/>
</dbReference>
<dbReference type="PROSITE" id="PS00572">
    <property type="entry name" value="GLYCOSYL_HYDROL_F1_1"/>
    <property type="match status" value="1"/>
</dbReference>
<evidence type="ECO:0000256" key="10">
    <source>
        <dbReference type="RuleBase" id="RU361175"/>
    </source>
</evidence>
<dbReference type="InterPro" id="IPR033132">
    <property type="entry name" value="GH_1_N_CS"/>
</dbReference>
<sequence>MTSETSPQKLARRFPDAFLFGVATASYQIEGAATEDGRKPSIWDAFSHMPGRVKGGDTGDEACDHYNRLDADLDLMAELGVEAYRFSIAWPRILPDGTGAINAKGFDFYDRLLDGLKARGIKAFATLYHWDLPLALMGRGGWTDRGTAEAFADYAGIVTRRLGDRLDTIVTFNEPWCSVYLGHLMGVHAPGERSMQAAMSALHVTNLAHGLGVQAIRAERPDLPVGIVLNAMSVMAASDSDADRKAAERANDFHNGVFFGPLFKGSYPHSVLEGCPVLEGHIKDGDLETIHQPLDFWGLNYYTPMRVRDDAASQFPHVAGAPAVQPGKTDIGWEIEPMGLSHVVKDLYGRYTLPEFYITENGAADNTEVENGAVSDTMRLDYIASHLSVAADLIAENYPLKGYFAWSLMDNFEWAEGYSQRFGIVHVDYGTQTRTIKQSGYWYQSLIAAHEAGNS</sequence>
<dbReference type="PRINTS" id="PR00131">
    <property type="entry name" value="GLHYDRLASE1"/>
</dbReference>
<dbReference type="EC" id="3.2.1.21" evidence="3 10"/>
<dbReference type="InterPro" id="IPR018120">
    <property type="entry name" value="Glyco_hydro_1_AS"/>
</dbReference>
<evidence type="ECO:0000256" key="8">
    <source>
        <dbReference type="ARBA" id="ARBA00023326"/>
    </source>
</evidence>
<gene>
    <name evidence="11" type="ORF">GTW23_00785</name>
</gene>
<keyword evidence="7 10" id="KW-0326">Glycosidase</keyword>
<keyword evidence="4 10" id="KW-0378">Hydrolase</keyword>
<organism evidence="11 12">
    <name type="scientific">Hoeflea alexandrii</name>
    <dbReference type="NCBI Taxonomy" id="288436"/>
    <lineage>
        <taxon>Bacteria</taxon>
        <taxon>Pseudomonadati</taxon>
        <taxon>Pseudomonadota</taxon>
        <taxon>Alphaproteobacteria</taxon>
        <taxon>Hyphomicrobiales</taxon>
        <taxon>Rhizobiaceae</taxon>
        <taxon>Hoeflea</taxon>
    </lineage>
</organism>
<evidence type="ECO:0000256" key="2">
    <source>
        <dbReference type="ARBA" id="ARBA00010838"/>
    </source>
</evidence>
<dbReference type="GO" id="GO:0004565">
    <property type="term" value="F:beta-galactosidase activity"/>
    <property type="evidence" value="ECO:0007669"/>
    <property type="project" value="UniProtKB-EC"/>
</dbReference>
<evidence type="ECO:0000256" key="3">
    <source>
        <dbReference type="ARBA" id="ARBA00012744"/>
    </source>
</evidence>
<keyword evidence="8" id="KW-0624">Polysaccharide degradation</keyword>
<evidence type="ECO:0000313" key="11">
    <source>
        <dbReference type="EMBL" id="MCO6406693.1"/>
    </source>
</evidence>
<dbReference type="InterPro" id="IPR017736">
    <property type="entry name" value="Glyco_hydro_1_beta-glucosidase"/>
</dbReference>
<dbReference type="NCBIfam" id="TIGR03356">
    <property type="entry name" value="BGL"/>
    <property type="match status" value="1"/>
</dbReference>
<dbReference type="PANTHER" id="PTHR10353">
    <property type="entry name" value="GLYCOSYL HYDROLASE"/>
    <property type="match status" value="1"/>
</dbReference>
<comment type="catalytic activity">
    <reaction evidence="1 10">
        <text>Hydrolysis of terminal, non-reducing beta-D-glucosyl residues with release of beta-D-glucose.</text>
        <dbReference type="EC" id="3.2.1.21"/>
    </reaction>
</comment>
<proteinExistence type="inferred from homology"/>
<dbReference type="InterPro" id="IPR017853">
    <property type="entry name" value="GH"/>
</dbReference>
<keyword evidence="12" id="KW-1185">Reference proteome</keyword>
<dbReference type="PROSITE" id="PS00653">
    <property type="entry name" value="GLYCOSYL_HYDROL_F1_2"/>
    <property type="match status" value="1"/>
</dbReference>
<evidence type="ECO:0000313" key="12">
    <source>
        <dbReference type="Proteomes" id="UP001320715"/>
    </source>
</evidence>
<evidence type="ECO:0000256" key="9">
    <source>
        <dbReference type="PROSITE-ProRule" id="PRU10055"/>
    </source>
</evidence>
<dbReference type="Pfam" id="PF00232">
    <property type="entry name" value="Glyco_hydro_1"/>
    <property type="match status" value="1"/>
</dbReference>
<reference evidence="11 12" key="1">
    <citation type="submission" date="2020-01" db="EMBL/GenBank/DDBJ databases">
        <title>Genomes of bacteria type strains.</title>
        <authorList>
            <person name="Chen J."/>
            <person name="Zhu S."/>
            <person name="Yang J."/>
        </authorList>
    </citation>
    <scope>NUCLEOTIDE SEQUENCE [LARGE SCALE GENOMIC DNA]</scope>
    <source>
        <strain evidence="11 12">DSM 16655</strain>
    </source>
</reference>
<keyword evidence="6" id="KW-0119">Carbohydrate metabolism</keyword>
<dbReference type="SUPFAM" id="SSF51445">
    <property type="entry name" value="(Trans)glycosidases"/>
    <property type="match status" value="1"/>
</dbReference>
<evidence type="ECO:0000256" key="4">
    <source>
        <dbReference type="ARBA" id="ARBA00022801"/>
    </source>
</evidence>
<dbReference type="InterPro" id="IPR001360">
    <property type="entry name" value="Glyco_hydro_1"/>
</dbReference>
<evidence type="ECO:0000256" key="1">
    <source>
        <dbReference type="ARBA" id="ARBA00000448"/>
    </source>
</evidence>
<dbReference type="Proteomes" id="UP001320715">
    <property type="component" value="Unassembled WGS sequence"/>
</dbReference>
<protein>
    <recommendedName>
        <fullName evidence="3 10">Beta-glucosidase</fullName>
        <ecNumber evidence="3 10">3.2.1.21</ecNumber>
    </recommendedName>
</protein>